<keyword evidence="4" id="KW-0418">Kinase</keyword>
<dbReference type="RefSeq" id="WP_162665920.1">
    <property type="nucleotide sequence ID" value="NZ_LR593886.1"/>
</dbReference>
<dbReference type="Proteomes" id="UP000464178">
    <property type="component" value="Chromosome"/>
</dbReference>
<feature type="domain" description="Response regulatory" evidence="3">
    <location>
        <begin position="76"/>
        <end position="189"/>
    </location>
</feature>
<dbReference type="InterPro" id="IPR011006">
    <property type="entry name" value="CheY-like_superfamily"/>
</dbReference>
<keyword evidence="1 2" id="KW-0597">Phosphoprotein</keyword>
<dbReference type="AlphaFoldDB" id="A0A6P2CPT2"/>
<name>A0A6P2CPT2_9BACT</name>
<keyword evidence="5" id="KW-1185">Reference proteome</keyword>
<dbReference type="InterPro" id="IPR050595">
    <property type="entry name" value="Bact_response_regulator"/>
</dbReference>
<dbReference type="PANTHER" id="PTHR44591:SF3">
    <property type="entry name" value="RESPONSE REGULATORY DOMAIN-CONTAINING PROTEIN"/>
    <property type="match status" value="1"/>
</dbReference>
<feature type="modified residue" description="4-aspartylphosphate" evidence="2">
    <location>
        <position position="125"/>
    </location>
</feature>
<protein>
    <recommendedName>
        <fullName evidence="3">Response regulatory domain-containing protein</fullName>
    </recommendedName>
</protein>
<dbReference type="PANTHER" id="PTHR44591">
    <property type="entry name" value="STRESS RESPONSE REGULATOR PROTEIN 1"/>
    <property type="match status" value="1"/>
</dbReference>
<dbReference type="Pfam" id="PF00072">
    <property type="entry name" value="Response_reg"/>
    <property type="match status" value="1"/>
</dbReference>
<dbReference type="PROSITE" id="PS50110">
    <property type="entry name" value="RESPONSE_REGULATORY"/>
    <property type="match status" value="1"/>
</dbReference>
<dbReference type="Gene3D" id="3.40.50.2300">
    <property type="match status" value="1"/>
</dbReference>
<evidence type="ECO:0000256" key="1">
    <source>
        <dbReference type="ARBA" id="ARBA00022553"/>
    </source>
</evidence>
<dbReference type="KEGG" id="gms:SOIL9_68750"/>
<evidence type="ECO:0000313" key="4">
    <source>
        <dbReference type="EMBL" id="VTR90839.1"/>
    </source>
</evidence>
<reference evidence="4 5" key="1">
    <citation type="submission" date="2019-05" db="EMBL/GenBank/DDBJ databases">
        <authorList>
            <consortium name="Science for Life Laboratories"/>
        </authorList>
    </citation>
    <scope>NUCLEOTIDE SEQUENCE [LARGE SCALE GENOMIC DNA]</scope>
    <source>
        <strain evidence="4">Soil9</strain>
    </source>
</reference>
<dbReference type="InterPro" id="IPR001789">
    <property type="entry name" value="Sig_transdc_resp-reg_receiver"/>
</dbReference>
<dbReference type="SMART" id="SM00448">
    <property type="entry name" value="REC"/>
    <property type="match status" value="1"/>
</dbReference>
<sequence>MVTAIEALAEQDIRAFLTGLRERTDTIRHTRAIHLAELRRAIESSHQLLRATRASLAGFRLSSFEPIGTAARPALRVLVVDDDADTATSTAELLTLYGFRAEWHTDGRAAVRAIRGNPPDIVLTDILMPDVSGFEIARAVRESRDRVFTVALTGTFGAALRTAEGAGFDAIVTKPAEPDALVALLRQFQRTLM</sequence>
<keyword evidence="4" id="KW-0808">Transferase</keyword>
<dbReference type="GO" id="GO:0016301">
    <property type="term" value="F:kinase activity"/>
    <property type="evidence" value="ECO:0007669"/>
    <property type="project" value="UniProtKB-KW"/>
</dbReference>
<dbReference type="GO" id="GO:0000160">
    <property type="term" value="P:phosphorelay signal transduction system"/>
    <property type="evidence" value="ECO:0007669"/>
    <property type="project" value="InterPro"/>
</dbReference>
<evidence type="ECO:0000313" key="5">
    <source>
        <dbReference type="Proteomes" id="UP000464178"/>
    </source>
</evidence>
<accession>A0A6P2CPT2</accession>
<evidence type="ECO:0000256" key="2">
    <source>
        <dbReference type="PROSITE-ProRule" id="PRU00169"/>
    </source>
</evidence>
<organism evidence="4 5">
    <name type="scientific">Gemmata massiliana</name>
    <dbReference type="NCBI Taxonomy" id="1210884"/>
    <lineage>
        <taxon>Bacteria</taxon>
        <taxon>Pseudomonadati</taxon>
        <taxon>Planctomycetota</taxon>
        <taxon>Planctomycetia</taxon>
        <taxon>Gemmatales</taxon>
        <taxon>Gemmataceae</taxon>
        <taxon>Gemmata</taxon>
    </lineage>
</organism>
<evidence type="ECO:0000259" key="3">
    <source>
        <dbReference type="PROSITE" id="PS50110"/>
    </source>
</evidence>
<gene>
    <name evidence="4" type="ORF">SOIL9_68750</name>
</gene>
<dbReference type="SUPFAM" id="SSF52172">
    <property type="entry name" value="CheY-like"/>
    <property type="match status" value="1"/>
</dbReference>
<dbReference type="EMBL" id="LR593886">
    <property type="protein sequence ID" value="VTR90839.1"/>
    <property type="molecule type" value="Genomic_DNA"/>
</dbReference>
<proteinExistence type="predicted"/>